<dbReference type="OrthoDB" id="9882465at2"/>
<proteinExistence type="predicted"/>
<dbReference type="STRING" id="1111676.MHC_04365"/>
<accession>H6N7V7</accession>
<name>H6N7V7_MYCHN</name>
<protein>
    <recommendedName>
        <fullName evidence="1">MRG domain-containing protein</fullName>
    </recommendedName>
</protein>
<dbReference type="KEGG" id="mhe:MHC_04365"/>
<dbReference type="HOGENOM" id="CLU_1946429_0_0_14"/>
<dbReference type="Proteomes" id="UP000009135">
    <property type="component" value="Chromosome"/>
</dbReference>
<evidence type="ECO:0000313" key="2">
    <source>
        <dbReference type="EMBL" id="AEW45729.1"/>
    </source>
</evidence>
<reference evidence="2 3" key="1">
    <citation type="journal article" date="2012" name="J. Bacteriol.">
        <title>Complete genome sequence of Mycoplasma haemocanis strain Illinois.</title>
        <authorList>
            <person name="do Nascimento N.C."/>
            <person name="Guimaraes A.M."/>
            <person name="Santos A.P."/>
            <person name="Sanmiguel P.J."/>
            <person name="Messick J.B."/>
        </authorList>
    </citation>
    <scope>NUCLEOTIDE SEQUENCE [LARGE SCALE GENOMIC DNA]</scope>
    <source>
        <strain evidence="2 3">Illinois</strain>
    </source>
</reference>
<feature type="domain" description="MRG" evidence="1">
    <location>
        <begin position="5"/>
        <end position="95"/>
    </location>
</feature>
<evidence type="ECO:0000259" key="1">
    <source>
        <dbReference type="Pfam" id="PF05712"/>
    </source>
</evidence>
<sequence length="129" mass="15207">MSSNSKKRAEDSIKEIKLKVPESLYRALERQLAILKKSQIAKFEKVNTVDEFVSEFLQTLKVTEEEFEEMKEKFGAAFGDLERKQRIIKEIFSSFSKDWEGFVPDDVDLADEEEERRRKRAKIAKEKKN</sequence>
<dbReference type="InterPro" id="IPR026541">
    <property type="entry name" value="MRG_dom"/>
</dbReference>
<keyword evidence="3" id="KW-1185">Reference proteome</keyword>
<gene>
    <name evidence="2" type="ordered locus">MHC_04365</name>
</gene>
<dbReference type="AlphaFoldDB" id="H6N7V7"/>
<evidence type="ECO:0000313" key="3">
    <source>
        <dbReference type="Proteomes" id="UP000009135"/>
    </source>
</evidence>
<dbReference type="EMBL" id="CP003199">
    <property type="protein sequence ID" value="AEW45729.1"/>
    <property type="molecule type" value="Genomic_DNA"/>
</dbReference>
<dbReference type="Pfam" id="PF05712">
    <property type="entry name" value="MRG"/>
    <property type="match status" value="1"/>
</dbReference>
<organism evidence="2 3">
    <name type="scientific">Mycoplasma haemocanis (strain Illinois)</name>
    <dbReference type="NCBI Taxonomy" id="1111676"/>
    <lineage>
        <taxon>Bacteria</taxon>
        <taxon>Bacillati</taxon>
        <taxon>Mycoplasmatota</taxon>
        <taxon>Mollicutes</taxon>
        <taxon>Mycoplasmataceae</taxon>
        <taxon>Mycoplasma</taxon>
    </lineage>
</organism>